<dbReference type="Gene3D" id="2.130.10.10">
    <property type="entry name" value="YVTN repeat-like/Quinoprotein amine dehydrogenase"/>
    <property type="match status" value="2"/>
</dbReference>
<organism evidence="3 4">
    <name type="scientific">Pirellulimonas nuda</name>
    <dbReference type="NCBI Taxonomy" id="2528009"/>
    <lineage>
        <taxon>Bacteria</taxon>
        <taxon>Pseudomonadati</taxon>
        <taxon>Planctomycetota</taxon>
        <taxon>Planctomycetia</taxon>
        <taxon>Pirellulales</taxon>
        <taxon>Lacipirellulaceae</taxon>
        <taxon>Pirellulimonas</taxon>
    </lineage>
</organism>
<dbReference type="InterPro" id="IPR018391">
    <property type="entry name" value="PQQ_b-propeller_rpt"/>
</dbReference>
<evidence type="ECO:0000313" key="4">
    <source>
        <dbReference type="Proteomes" id="UP000317429"/>
    </source>
</evidence>
<proteinExistence type="predicted"/>
<feature type="transmembrane region" description="Helical" evidence="1">
    <location>
        <begin position="20"/>
        <end position="47"/>
    </location>
</feature>
<dbReference type="InterPro" id="IPR015943">
    <property type="entry name" value="WD40/YVTN_repeat-like_dom_sf"/>
</dbReference>
<name>A0A518DFM2_9BACT</name>
<gene>
    <name evidence="3" type="ORF">Pla175_36860</name>
</gene>
<dbReference type="EMBL" id="CP036291">
    <property type="protein sequence ID" value="QDU90283.1"/>
    <property type="molecule type" value="Genomic_DNA"/>
</dbReference>
<dbReference type="AlphaFoldDB" id="A0A518DFM2"/>
<keyword evidence="1" id="KW-0812">Transmembrane</keyword>
<dbReference type="KEGG" id="pnd:Pla175_36860"/>
<evidence type="ECO:0000313" key="3">
    <source>
        <dbReference type="EMBL" id="QDU90283.1"/>
    </source>
</evidence>
<dbReference type="Pfam" id="PF13360">
    <property type="entry name" value="PQQ_2"/>
    <property type="match status" value="2"/>
</dbReference>
<sequence length="568" mass="58516">MMNSSLLEGVGHLGVPIAVVPIVVNAGAALFPVILAAVTTFVALLFKPRELLRVCREKPWVPVAVFCLAGLAGLAIAYWPSHGGSADVAASRRGAAAPATGASSGGAVYVDWTAVALARIEARDRTATGPAGAQPAAADPPRPVAPEATAARAAPFIFRVGPQRLGVIGAAPSVGLKKLWQHYPRWIDESGVESEDTEAMILSSPAVHGDRIYGASCLLDPPDTYGAVFCLDAATGKQLWSVDKAGDEEFKGFFSSPAISADGRSLVIGQGLHPDSECTLICIDTQSGRVRWTLPTPLHLESSPVIDGDTVYIGAGAIEDPATHKALSHPGFVLAASLDDGRELWRHDVADPESSPAVRDGVLYIGSGFNGNAIVALKTDPAAAAGERQLWRTPTPYPITGAITLLGDLVIAGGGNGDFVYRDPKPAGVVMALDAATGKVAWQADLPDAVLGAVAAGDRLVCGVANGEVVALDPKDGSRQWASRISGVAPVLAAPAVTDSQVFAVSQDGYLARFDLASGTQLEKLYINSEENPGAQGLSISSPLVAHGRLFVGSETGGLRGYAGGASP</sequence>
<accession>A0A518DFM2</accession>
<feature type="domain" description="Pyrrolo-quinoline quinone repeat" evidence="2">
    <location>
        <begin position="428"/>
        <end position="561"/>
    </location>
</feature>
<dbReference type="InterPro" id="IPR011047">
    <property type="entry name" value="Quinoprotein_ADH-like_sf"/>
</dbReference>
<dbReference type="RefSeq" id="WP_231953961.1">
    <property type="nucleotide sequence ID" value="NZ_CP036291.1"/>
</dbReference>
<dbReference type="InterPro" id="IPR002372">
    <property type="entry name" value="PQQ_rpt_dom"/>
</dbReference>
<reference evidence="3 4" key="1">
    <citation type="submission" date="2019-02" db="EMBL/GenBank/DDBJ databases">
        <title>Deep-cultivation of Planctomycetes and their phenomic and genomic characterization uncovers novel biology.</title>
        <authorList>
            <person name="Wiegand S."/>
            <person name="Jogler M."/>
            <person name="Boedeker C."/>
            <person name="Pinto D."/>
            <person name="Vollmers J."/>
            <person name="Rivas-Marin E."/>
            <person name="Kohn T."/>
            <person name="Peeters S.H."/>
            <person name="Heuer A."/>
            <person name="Rast P."/>
            <person name="Oberbeckmann S."/>
            <person name="Bunk B."/>
            <person name="Jeske O."/>
            <person name="Meyerdierks A."/>
            <person name="Storesund J.E."/>
            <person name="Kallscheuer N."/>
            <person name="Luecker S."/>
            <person name="Lage O.M."/>
            <person name="Pohl T."/>
            <person name="Merkel B.J."/>
            <person name="Hornburger P."/>
            <person name="Mueller R.-W."/>
            <person name="Bruemmer F."/>
            <person name="Labrenz M."/>
            <person name="Spormann A.M."/>
            <person name="Op den Camp H."/>
            <person name="Overmann J."/>
            <person name="Amann R."/>
            <person name="Jetten M.S.M."/>
            <person name="Mascher T."/>
            <person name="Medema M.H."/>
            <person name="Devos D.P."/>
            <person name="Kaster A.-K."/>
            <person name="Ovreas L."/>
            <person name="Rohde M."/>
            <person name="Galperin M.Y."/>
            <person name="Jogler C."/>
        </authorList>
    </citation>
    <scope>NUCLEOTIDE SEQUENCE [LARGE SCALE GENOMIC DNA]</scope>
    <source>
        <strain evidence="3 4">Pla175</strain>
    </source>
</reference>
<evidence type="ECO:0000256" key="1">
    <source>
        <dbReference type="SAM" id="Phobius"/>
    </source>
</evidence>
<dbReference type="SMART" id="SM00564">
    <property type="entry name" value="PQQ"/>
    <property type="match status" value="6"/>
</dbReference>
<feature type="domain" description="Pyrrolo-quinoline quinone repeat" evidence="2">
    <location>
        <begin position="333"/>
        <end position="417"/>
    </location>
</feature>
<keyword evidence="1" id="KW-1133">Transmembrane helix</keyword>
<keyword evidence="4" id="KW-1185">Reference proteome</keyword>
<dbReference type="PANTHER" id="PTHR34512">
    <property type="entry name" value="CELL SURFACE PROTEIN"/>
    <property type="match status" value="1"/>
</dbReference>
<feature type="transmembrane region" description="Helical" evidence="1">
    <location>
        <begin position="59"/>
        <end position="79"/>
    </location>
</feature>
<protein>
    <submittedName>
        <fullName evidence="3">Outer membrane biogenesis protein BamB</fullName>
    </submittedName>
</protein>
<keyword evidence="1" id="KW-0472">Membrane</keyword>
<dbReference type="SUPFAM" id="SSF50998">
    <property type="entry name" value="Quinoprotein alcohol dehydrogenase-like"/>
    <property type="match status" value="2"/>
</dbReference>
<evidence type="ECO:0000259" key="2">
    <source>
        <dbReference type="Pfam" id="PF13360"/>
    </source>
</evidence>
<dbReference type="Proteomes" id="UP000317429">
    <property type="component" value="Chromosome"/>
</dbReference>
<dbReference type="PANTHER" id="PTHR34512:SF30">
    <property type="entry name" value="OUTER MEMBRANE PROTEIN ASSEMBLY FACTOR BAMB"/>
    <property type="match status" value="1"/>
</dbReference>